<dbReference type="OrthoDB" id="5804752at2759"/>
<dbReference type="InterPro" id="IPR002542">
    <property type="entry name" value="T20D4.11-like_dom"/>
</dbReference>
<evidence type="ECO:0000313" key="2">
    <source>
        <dbReference type="EMBL" id="CAB07672.2"/>
    </source>
</evidence>
<dbReference type="EMBL" id="BX284605">
    <property type="protein sequence ID" value="CAB07672.2"/>
    <property type="molecule type" value="Genomic_DNA"/>
</dbReference>
<dbReference type="HOGENOM" id="CLU_078890_3_1_1"/>
<dbReference type="KEGG" id="cel:CELE_T13F3.4"/>
<dbReference type="AlphaFoldDB" id="O18088"/>
<dbReference type="InParanoid" id="O18088"/>
<dbReference type="PaxDb" id="6239-T13F3.4"/>
<dbReference type="UCSC" id="T13F3.4">
    <property type="organism name" value="c. elegans"/>
</dbReference>
<dbReference type="AGR" id="WB:WBGene00011751"/>
<keyword evidence="3" id="KW-1185">Reference proteome</keyword>
<name>O18088_CAEEL</name>
<dbReference type="PANTHER" id="PTHR21453:SF28">
    <property type="entry name" value="DUF19 DOMAIN-CONTAINING PROTEIN-RELATED"/>
    <property type="match status" value="1"/>
</dbReference>
<dbReference type="eggNOG" id="ENOG502THJ5">
    <property type="taxonomic scope" value="Eukaryota"/>
</dbReference>
<dbReference type="PIRSF" id="PIRSF015697">
    <property type="entry name" value="UCP015697"/>
    <property type="match status" value="1"/>
</dbReference>
<dbReference type="Proteomes" id="UP000001940">
    <property type="component" value="Chromosome V"/>
</dbReference>
<dbReference type="CTD" id="188481"/>
<dbReference type="PANTHER" id="PTHR21453">
    <property type="entry name" value="DUF19 DOMAIN-CONTAINING PROTEIN-RELATED-RELATED"/>
    <property type="match status" value="1"/>
</dbReference>
<reference evidence="2 3" key="1">
    <citation type="journal article" date="1998" name="Science">
        <title>Genome sequence of the nematode C. elegans: a platform for investigating biology.</title>
        <authorList>
            <consortium name="The C. elegans sequencing consortium"/>
            <person name="Sulson J.E."/>
            <person name="Waterston R."/>
        </authorList>
    </citation>
    <scope>NUCLEOTIDE SEQUENCE [LARGE SCALE GENOMIC DNA]</scope>
    <source>
        <strain evidence="2 3">Bristol N2</strain>
    </source>
</reference>
<dbReference type="RefSeq" id="NP_507105.2">
    <property type="nucleotide sequence ID" value="NM_074704.2"/>
</dbReference>
<accession>O18088</accession>
<dbReference type="STRING" id="6239.T13F3.4.1"/>
<evidence type="ECO:0000313" key="4">
    <source>
        <dbReference type="WormBase" id="T13F3.4"/>
    </source>
</evidence>
<feature type="domain" description="T20D4.11-like" evidence="1">
    <location>
        <begin position="2"/>
        <end position="146"/>
    </location>
</feature>
<protein>
    <submittedName>
        <fullName evidence="2">T20D4.11-like domain-containing protein</fullName>
    </submittedName>
</protein>
<dbReference type="WormBase" id="T13F3.4">
    <property type="protein sequence ID" value="CE41934"/>
    <property type="gene ID" value="WBGene00011751"/>
</dbReference>
<dbReference type="GeneID" id="188481"/>
<dbReference type="InterPro" id="IPR016638">
    <property type="entry name" value="UPF0376"/>
</dbReference>
<dbReference type="PeptideAtlas" id="O18088"/>
<dbReference type="Pfam" id="PF01579">
    <property type="entry name" value="DUF19"/>
    <property type="match status" value="1"/>
</dbReference>
<dbReference type="PhylomeDB" id="O18088"/>
<proteinExistence type="predicted"/>
<gene>
    <name evidence="2" type="ORF">CELE_T13F3.4</name>
    <name evidence="2 4" type="ORF">T13F3.4</name>
</gene>
<organism evidence="2 3">
    <name type="scientific">Caenorhabditis elegans</name>
    <dbReference type="NCBI Taxonomy" id="6239"/>
    <lineage>
        <taxon>Eukaryota</taxon>
        <taxon>Metazoa</taxon>
        <taxon>Ecdysozoa</taxon>
        <taxon>Nematoda</taxon>
        <taxon>Chromadorea</taxon>
        <taxon>Rhabditida</taxon>
        <taxon>Rhabditina</taxon>
        <taxon>Rhabditomorpha</taxon>
        <taxon>Rhabditoidea</taxon>
        <taxon>Rhabditidae</taxon>
        <taxon>Peloderinae</taxon>
        <taxon>Caenorhabditis</taxon>
    </lineage>
</organism>
<evidence type="ECO:0000259" key="1">
    <source>
        <dbReference type="Pfam" id="PF01579"/>
    </source>
</evidence>
<sequence length="151" mass="17846">MKFETLDFNDEKDIKNFKTDCGDLQDCFTALPCRPGSNNQLDKRLRSIEWVCKAIVFLTEDFSNCFDKLHEKNAECVQNWNPLPNEIYLEDDKMKVEKMKENACDTYFGKDDCVKKEIIERCGQEEWNTFRKKMIKLSEDVVGKCDFSRLE</sequence>
<evidence type="ECO:0000313" key="3">
    <source>
        <dbReference type="Proteomes" id="UP000001940"/>
    </source>
</evidence>